<dbReference type="GO" id="GO:0016491">
    <property type="term" value="F:oxidoreductase activity"/>
    <property type="evidence" value="ECO:0007669"/>
    <property type="project" value="InterPro"/>
</dbReference>
<accession>A0A540V6Z5</accession>
<dbReference type="InterPro" id="IPR049939">
    <property type="entry name" value="NifE-like"/>
</dbReference>
<gene>
    <name evidence="2" type="ORF">FKZ59_01910</name>
</gene>
<proteinExistence type="predicted"/>
<dbReference type="Gene3D" id="3.40.50.12380">
    <property type="entry name" value="Nitrogenase MoFe cofactor biosynthesis protein NifE, C-terminal"/>
    <property type="match status" value="1"/>
</dbReference>
<feature type="domain" description="Nitrogenase/oxidoreductase component 1" evidence="1">
    <location>
        <begin position="28"/>
        <end position="389"/>
    </location>
</feature>
<dbReference type="PANTHER" id="PTHR42956">
    <property type="entry name" value="NITROGENASE IRON-MOLYBDENUM COFACTOR BIOSYNTHESIS PROTEIN NIFE"/>
    <property type="match status" value="1"/>
</dbReference>
<dbReference type="Gene3D" id="3.40.50.1980">
    <property type="entry name" value="Nitrogenase molybdenum iron protein domain"/>
    <property type="match status" value="1"/>
</dbReference>
<evidence type="ECO:0000259" key="1">
    <source>
        <dbReference type="Pfam" id="PF00148"/>
    </source>
</evidence>
<dbReference type="RefSeq" id="WP_141601040.1">
    <property type="nucleotide sequence ID" value="NZ_JARMSB010000001.1"/>
</dbReference>
<name>A0A540V6Z5_9BACL</name>
<dbReference type="OrthoDB" id="9767044at2"/>
<dbReference type="PANTHER" id="PTHR42956:SF1">
    <property type="entry name" value="NITROGENASE IRON-MOLYBDENUM COFACTOR BIOSYNTHESIS PROTEIN NIFE"/>
    <property type="match status" value="1"/>
</dbReference>
<dbReference type="EMBL" id="VIGD01000001">
    <property type="protein sequence ID" value="TQE92488.1"/>
    <property type="molecule type" value="Genomic_DNA"/>
</dbReference>
<dbReference type="Proteomes" id="UP000315753">
    <property type="component" value="Unassembled WGS sequence"/>
</dbReference>
<dbReference type="AlphaFoldDB" id="A0A540V6Z5"/>
<comment type="caution">
    <text evidence="2">The sequence shown here is derived from an EMBL/GenBank/DDBJ whole genome shotgun (WGS) entry which is preliminary data.</text>
</comment>
<dbReference type="Pfam" id="PF00148">
    <property type="entry name" value="Oxidored_nitro"/>
    <property type="match status" value="1"/>
</dbReference>
<organism evidence="2 3">
    <name type="scientific">Ureibacillus terrenus</name>
    <dbReference type="NCBI Taxonomy" id="118246"/>
    <lineage>
        <taxon>Bacteria</taxon>
        <taxon>Bacillati</taxon>
        <taxon>Bacillota</taxon>
        <taxon>Bacilli</taxon>
        <taxon>Bacillales</taxon>
        <taxon>Caryophanaceae</taxon>
        <taxon>Ureibacillus</taxon>
    </lineage>
</organism>
<dbReference type="SUPFAM" id="SSF53807">
    <property type="entry name" value="Helical backbone' metal receptor"/>
    <property type="match status" value="1"/>
</dbReference>
<sequence length="423" mass="47228">MKDNRQNAFFGQHPENDRHAAEFPGAHCGLFEASFMAPLFPNSIALVIAPPSCTYHAKWMVYRRLSSPKGGVDNLFCLNLSREDLIFGVEPVIEEALEELDECYHPELIFLITTCTPEIIGFDESALTAAKRKINAKVVVVKTNGYECLHQQKGSTDFLDSLVSLMKPGKTLLYSANILGLRSANMEEVEMVRVLERGGISVNALLPGTRYIVDIENAPRAALNIVAGKIALPLAKKMESAFGIPYIFFDFSYGTEKIIKGYETIFDFFHLDLPKEIEQLSIQHHEFLESMRPKLEGITFGIGSVEGSNVDAAIFYASLGMIPKFLLTRMPIEEDADVQKMKRLGIKIPTILLKKGMDMYSIIGQFKPQLFFGHAQAEKLRKENVIQCHPVIHRSGPGFSAVQQEVANVSNLIECRKSVVPNE</sequence>
<keyword evidence="3" id="KW-1185">Reference proteome</keyword>
<evidence type="ECO:0000313" key="2">
    <source>
        <dbReference type="EMBL" id="TQE92488.1"/>
    </source>
</evidence>
<protein>
    <recommendedName>
        <fullName evidence="1">Nitrogenase/oxidoreductase component 1 domain-containing protein</fullName>
    </recommendedName>
</protein>
<evidence type="ECO:0000313" key="3">
    <source>
        <dbReference type="Proteomes" id="UP000315753"/>
    </source>
</evidence>
<dbReference type="InterPro" id="IPR000510">
    <property type="entry name" value="Nase/OxRdtase_comp1"/>
</dbReference>
<reference evidence="2 3" key="1">
    <citation type="submission" date="2019-06" db="EMBL/GenBank/DDBJ databases">
        <title>Genome sequence of Ureibacillus terrenus.</title>
        <authorList>
            <person name="Maclea K.S."/>
            <person name="Simoes M."/>
        </authorList>
    </citation>
    <scope>NUCLEOTIDE SEQUENCE [LARGE SCALE GENOMIC DNA]</scope>
    <source>
        <strain evidence="2 3">ATCC BAA-384</strain>
    </source>
</reference>